<dbReference type="Proteomes" id="UP000728032">
    <property type="component" value="Unassembled WGS sequence"/>
</dbReference>
<evidence type="ECO:0000313" key="4">
    <source>
        <dbReference type="Proteomes" id="UP000728032"/>
    </source>
</evidence>
<dbReference type="AlphaFoldDB" id="A0A7R9MC65"/>
<feature type="transmembrane region" description="Helical" evidence="2">
    <location>
        <begin position="142"/>
        <end position="166"/>
    </location>
</feature>
<feature type="region of interest" description="Disordered" evidence="1">
    <location>
        <begin position="98"/>
        <end position="138"/>
    </location>
</feature>
<feature type="compositionally biased region" description="Low complexity" evidence="1">
    <location>
        <begin position="98"/>
        <end position="129"/>
    </location>
</feature>
<gene>
    <name evidence="3" type="ORF">ONB1V03_LOCUS13651</name>
</gene>
<proteinExistence type="predicted"/>
<organism evidence="3">
    <name type="scientific">Oppiella nova</name>
    <dbReference type="NCBI Taxonomy" id="334625"/>
    <lineage>
        <taxon>Eukaryota</taxon>
        <taxon>Metazoa</taxon>
        <taxon>Ecdysozoa</taxon>
        <taxon>Arthropoda</taxon>
        <taxon>Chelicerata</taxon>
        <taxon>Arachnida</taxon>
        <taxon>Acari</taxon>
        <taxon>Acariformes</taxon>
        <taxon>Sarcoptiformes</taxon>
        <taxon>Oribatida</taxon>
        <taxon>Brachypylina</taxon>
        <taxon>Oppioidea</taxon>
        <taxon>Oppiidae</taxon>
        <taxon>Oppiella</taxon>
    </lineage>
</organism>
<keyword evidence="2" id="KW-0812">Transmembrane</keyword>
<dbReference type="EMBL" id="OC927043">
    <property type="protein sequence ID" value="CAD7657017.1"/>
    <property type="molecule type" value="Genomic_DNA"/>
</dbReference>
<feature type="non-terminal residue" evidence="3">
    <location>
        <position position="1"/>
    </location>
</feature>
<keyword evidence="2" id="KW-1133">Transmembrane helix</keyword>
<protein>
    <submittedName>
        <fullName evidence="3">Uncharacterized protein</fullName>
    </submittedName>
</protein>
<keyword evidence="2" id="KW-0472">Membrane</keyword>
<accession>A0A7R9MC65</accession>
<evidence type="ECO:0000256" key="2">
    <source>
        <dbReference type="SAM" id="Phobius"/>
    </source>
</evidence>
<sequence length="187" mass="20776">QHVTDTQHLYLGNFDHFIGTGIMANSCIIDISIFYCITTQLISYANYRSGIRPRDLRGCAFWYCGSEGIGPKPLATTIPTIATTTDTSPSTITTTIHHSSTMLKSTTEQTTSTQHETSTTSKPTAPTSTELNPKDPETNRKLTGWTIAGIVISSLIAVIILLWLAYKKIWKIGRTRNPYRSLNDENY</sequence>
<dbReference type="EMBL" id="CAJPVJ010012218">
    <property type="protein sequence ID" value="CAG2174204.1"/>
    <property type="molecule type" value="Genomic_DNA"/>
</dbReference>
<evidence type="ECO:0000313" key="3">
    <source>
        <dbReference type="EMBL" id="CAD7657017.1"/>
    </source>
</evidence>
<evidence type="ECO:0000256" key="1">
    <source>
        <dbReference type="SAM" id="MobiDB-lite"/>
    </source>
</evidence>
<name>A0A7R9MC65_9ACAR</name>
<reference evidence="3" key="1">
    <citation type="submission" date="2020-11" db="EMBL/GenBank/DDBJ databases">
        <authorList>
            <person name="Tran Van P."/>
        </authorList>
    </citation>
    <scope>NUCLEOTIDE SEQUENCE</scope>
</reference>
<keyword evidence="4" id="KW-1185">Reference proteome</keyword>